<dbReference type="PANTHER" id="PTHR34584:SF1">
    <property type="entry name" value="NA(+)_H(+) ANTIPORTER SUBUNIT E1"/>
    <property type="match status" value="1"/>
</dbReference>
<dbReference type="NCBIfam" id="NF006518">
    <property type="entry name" value="PRK08965.1-2"/>
    <property type="match status" value="1"/>
</dbReference>
<dbReference type="GO" id="GO:0005886">
    <property type="term" value="C:plasma membrane"/>
    <property type="evidence" value="ECO:0007669"/>
    <property type="project" value="UniProtKB-SubCell"/>
</dbReference>
<dbReference type="InterPro" id="IPR002758">
    <property type="entry name" value="Cation_antiport_E"/>
</dbReference>
<dbReference type="Proteomes" id="UP000198706">
    <property type="component" value="Unassembled WGS sequence"/>
</dbReference>
<gene>
    <name evidence="8" type="ORF">SAMN05216186_12467</name>
</gene>
<feature type="transmembrane region" description="Helical" evidence="7">
    <location>
        <begin position="62"/>
        <end position="85"/>
    </location>
</feature>
<evidence type="ECO:0000256" key="6">
    <source>
        <dbReference type="ARBA" id="ARBA00023136"/>
    </source>
</evidence>
<evidence type="ECO:0000256" key="4">
    <source>
        <dbReference type="ARBA" id="ARBA00022692"/>
    </source>
</evidence>
<keyword evidence="6 7" id="KW-0472">Membrane</keyword>
<dbReference type="STRING" id="137658.SAMN05216186_12467"/>
<dbReference type="PANTHER" id="PTHR34584">
    <property type="entry name" value="NA(+)/H(+) ANTIPORTER SUBUNIT E1"/>
    <property type="match status" value="1"/>
</dbReference>
<evidence type="ECO:0000313" key="8">
    <source>
        <dbReference type="EMBL" id="SDL59145.1"/>
    </source>
</evidence>
<evidence type="ECO:0000256" key="5">
    <source>
        <dbReference type="ARBA" id="ARBA00022989"/>
    </source>
</evidence>
<proteinExistence type="inferred from homology"/>
<protein>
    <submittedName>
        <fullName evidence="8">Multicomponent K+:H+ antiporter subunit E</fullName>
    </submittedName>
</protein>
<evidence type="ECO:0000313" key="9">
    <source>
        <dbReference type="Proteomes" id="UP000198706"/>
    </source>
</evidence>
<evidence type="ECO:0000256" key="2">
    <source>
        <dbReference type="ARBA" id="ARBA00006228"/>
    </source>
</evidence>
<evidence type="ECO:0000256" key="3">
    <source>
        <dbReference type="ARBA" id="ARBA00022475"/>
    </source>
</evidence>
<accession>A0A1G9LC89</accession>
<sequence length="167" mass="18679">MKPSRWLPHPLLSICLLVVWLLLINGFSLGHLLLGALLGWLIPLVTQVFWINPPRIRKPIKLCLFLLHVIWDILLANLQVARLILGPSSRLRPAFVEIPVQLEDELALTMLASVISLTPGTVSADLSDDRKTLLVHTLDVADEEQLVRDIKARYEAPLLEVFACSAT</sequence>
<dbReference type="AlphaFoldDB" id="A0A1G9LC89"/>
<dbReference type="Pfam" id="PF01899">
    <property type="entry name" value="MNHE"/>
    <property type="match status" value="1"/>
</dbReference>
<feature type="transmembrane region" description="Helical" evidence="7">
    <location>
        <begin position="30"/>
        <end position="50"/>
    </location>
</feature>
<comment type="similarity">
    <text evidence="2">Belongs to the CPA3 antiporters (TC 2.A.63) subunit E family.</text>
</comment>
<evidence type="ECO:0000256" key="1">
    <source>
        <dbReference type="ARBA" id="ARBA00004651"/>
    </source>
</evidence>
<dbReference type="RefSeq" id="WP_084338138.1">
    <property type="nucleotide sequence ID" value="NZ_FNFD01000024.1"/>
</dbReference>
<keyword evidence="3" id="KW-1003">Cell membrane</keyword>
<keyword evidence="4 7" id="KW-0812">Transmembrane</keyword>
<feature type="transmembrane region" description="Helical" evidence="7">
    <location>
        <begin position="7"/>
        <end position="24"/>
    </location>
</feature>
<keyword evidence="9" id="KW-1185">Reference proteome</keyword>
<dbReference type="GO" id="GO:0008324">
    <property type="term" value="F:monoatomic cation transmembrane transporter activity"/>
    <property type="evidence" value="ECO:0007669"/>
    <property type="project" value="InterPro"/>
</dbReference>
<dbReference type="EMBL" id="FNFD01000024">
    <property type="protein sequence ID" value="SDL59145.1"/>
    <property type="molecule type" value="Genomic_DNA"/>
</dbReference>
<dbReference type="PIRSF" id="PIRSF019239">
    <property type="entry name" value="MrpE"/>
    <property type="match status" value="1"/>
</dbReference>
<keyword evidence="5 7" id="KW-1133">Transmembrane helix</keyword>
<reference evidence="8 9" key="1">
    <citation type="submission" date="2016-10" db="EMBL/GenBank/DDBJ databases">
        <authorList>
            <person name="de Groot N.N."/>
        </authorList>
    </citation>
    <scope>NUCLEOTIDE SEQUENCE [LARGE SCALE GENOMIC DNA]</scope>
    <source>
        <strain evidence="8 9">JCM 21544</strain>
    </source>
</reference>
<name>A0A1G9LC89_9PSED</name>
<comment type="subcellular location">
    <subcellularLocation>
        <location evidence="1">Cell membrane</location>
        <topology evidence="1">Multi-pass membrane protein</topology>
    </subcellularLocation>
</comment>
<organism evidence="8 9">
    <name type="scientific">Pseudomonas indica</name>
    <dbReference type="NCBI Taxonomy" id="137658"/>
    <lineage>
        <taxon>Bacteria</taxon>
        <taxon>Pseudomonadati</taxon>
        <taxon>Pseudomonadota</taxon>
        <taxon>Gammaproteobacteria</taxon>
        <taxon>Pseudomonadales</taxon>
        <taxon>Pseudomonadaceae</taxon>
        <taxon>Pseudomonas</taxon>
    </lineage>
</organism>
<evidence type="ECO:0000256" key="7">
    <source>
        <dbReference type="SAM" id="Phobius"/>
    </source>
</evidence>